<evidence type="ECO:0000259" key="8">
    <source>
        <dbReference type="Pfam" id="PF00082"/>
    </source>
</evidence>
<proteinExistence type="inferred from homology"/>
<dbReference type="GO" id="GO:0006508">
    <property type="term" value="P:proteolysis"/>
    <property type="evidence" value="ECO:0007669"/>
    <property type="project" value="UniProtKB-KW"/>
</dbReference>
<comment type="caution">
    <text evidence="9">The sequence shown here is derived from an EMBL/GenBank/DDBJ whole genome shotgun (WGS) entry which is preliminary data.</text>
</comment>
<feature type="domain" description="Peptidase S8/S53" evidence="8">
    <location>
        <begin position="190"/>
        <end position="446"/>
    </location>
</feature>
<feature type="transmembrane region" description="Helical" evidence="7">
    <location>
        <begin position="12"/>
        <end position="29"/>
    </location>
</feature>
<evidence type="ECO:0000256" key="2">
    <source>
        <dbReference type="ARBA" id="ARBA00022670"/>
    </source>
</evidence>
<reference evidence="9 10" key="1">
    <citation type="submission" date="2019-06" db="EMBL/GenBank/DDBJ databases">
        <title>Genomic Encyclopedia of Archaeal and Bacterial Type Strains, Phase II (KMG-II): from individual species to whole genera.</title>
        <authorList>
            <person name="Goeker M."/>
        </authorList>
    </citation>
    <scope>NUCLEOTIDE SEQUENCE [LARGE SCALE GENOMIC DNA]</scope>
    <source>
        <strain evidence="9 10">DSM 24789</strain>
    </source>
</reference>
<dbReference type="InterPro" id="IPR000209">
    <property type="entry name" value="Peptidase_S8/S53_dom"/>
</dbReference>
<dbReference type="PANTHER" id="PTHR43806">
    <property type="entry name" value="PEPTIDASE S8"/>
    <property type="match status" value="1"/>
</dbReference>
<keyword evidence="7" id="KW-0812">Transmembrane</keyword>
<dbReference type="InterPro" id="IPR023828">
    <property type="entry name" value="Peptidase_S8_Ser-AS"/>
</dbReference>
<dbReference type="InterPro" id="IPR036852">
    <property type="entry name" value="Peptidase_S8/S53_dom_sf"/>
</dbReference>
<dbReference type="InterPro" id="IPR022398">
    <property type="entry name" value="Peptidase_S8_His-AS"/>
</dbReference>
<dbReference type="GO" id="GO:0004252">
    <property type="term" value="F:serine-type endopeptidase activity"/>
    <property type="evidence" value="ECO:0007669"/>
    <property type="project" value="UniProtKB-UniRule"/>
</dbReference>
<dbReference type="PANTHER" id="PTHR43806:SF11">
    <property type="entry name" value="CEREVISIN-RELATED"/>
    <property type="match status" value="1"/>
</dbReference>
<dbReference type="Pfam" id="PF00082">
    <property type="entry name" value="Peptidase_S8"/>
    <property type="match status" value="1"/>
</dbReference>
<evidence type="ECO:0000256" key="4">
    <source>
        <dbReference type="ARBA" id="ARBA00022825"/>
    </source>
</evidence>
<dbReference type="PROSITE" id="PS00138">
    <property type="entry name" value="SUBTILASE_SER"/>
    <property type="match status" value="1"/>
</dbReference>
<dbReference type="InterPro" id="IPR015500">
    <property type="entry name" value="Peptidase_S8_subtilisin-rel"/>
</dbReference>
<feature type="active site" description="Charge relay system" evidence="5 6">
    <location>
        <position position="232"/>
    </location>
</feature>
<keyword evidence="2 6" id="KW-0645">Protease</keyword>
<feature type="active site" description="Charge relay system" evidence="5 6">
    <location>
        <position position="408"/>
    </location>
</feature>
<dbReference type="InterPro" id="IPR050131">
    <property type="entry name" value="Peptidase_S8_subtilisin-like"/>
</dbReference>
<evidence type="ECO:0000256" key="1">
    <source>
        <dbReference type="ARBA" id="ARBA00011073"/>
    </source>
</evidence>
<sequence>MYKKKYPIHYYIYLVIALIISIFFWYLLFKNSLSNRNTIAYQESYYWKQDYLPEEIGKIIPIDTNKIVIDSTNNKQIISNIVNIAIKDKNGSIAKLAHDLKKSYSSDDYKIVYIDSVVNRLQVELPSEERITFKNEVKNKLNSYKLLVWDETIFSSFNKFSDPLLKKNEVNWYFNAINIQKIWDKTTGSNTIIVAVIDNGFDLSHPELVGKTKLAYNSIYKNDDVKPSNQNHGTHVASTIASNGNNNQGIVGICPNCLIMPIKVEDNNGLMSNSYIIDGILFAIKNNADVINLSLGMNIPLNLNLSNDEQKEIINSVAKDEEEFWNELFTFASENNTICVLAAGNSNINTGIDPFQRSKNTILVGAFDSNNNKANFSNYGTLTTLYAPGTQILGAKPGNQYEFLEGTSMAAPIVTGVVALLKSKNKNTSFDEVKKYLIANTKNTNNMNQLYINSF</sequence>
<dbReference type="AlphaFoldDB" id="A0A543G3L2"/>
<evidence type="ECO:0000313" key="10">
    <source>
        <dbReference type="Proteomes" id="UP000320773"/>
    </source>
</evidence>
<name>A0A543G3L2_9FLAO</name>
<evidence type="ECO:0000313" key="9">
    <source>
        <dbReference type="EMBL" id="TQM40604.1"/>
    </source>
</evidence>
<dbReference type="PROSITE" id="PS51892">
    <property type="entry name" value="SUBTILASE"/>
    <property type="match status" value="1"/>
</dbReference>
<keyword evidence="7" id="KW-0472">Membrane</keyword>
<keyword evidence="7" id="KW-1133">Transmembrane helix</keyword>
<dbReference type="PRINTS" id="PR00723">
    <property type="entry name" value="SUBTILISIN"/>
</dbReference>
<organism evidence="9 10">
    <name type="scientific">Flavobacterium branchiophilum</name>
    <dbReference type="NCBI Taxonomy" id="55197"/>
    <lineage>
        <taxon>Bacteria</taxon>
        <taxon>Pseudomonadati</taxon>
        <taxon>Bacteroidota</taxon>
        <taxon>Flavobacteriia</taxon>
        <taxon>Flavobacteriales</taxon>
        <taxon>Flavobacteriaceae</taxon>
        <taxon>Flavobacterium</taxon>
    </lineage>
</organism>
<evidence type="ECO:0000256" key="6">
    <source>
        <dbReference type="PROSITE-ProRule" id="PRU01240"/>
    </source>
</evidence>
<dbReference type="RefSeq" id="WP_133063139.1">
    <property type="nucleotide sequence ID" value="NZ_VFPJ01000001.1"/>
</dbReference>
<dbReference type="EMBL" id="VFPJ01000001">
    <property type="protein sequence ID" value="TQM40604.1"/>
    <property type="molecule type" value="Genomic_DNA"/>
</dbReference>
<accession>A0A543G3L2</accession>
<protein>
    <submittedName>
        <fullName evidence="9">Subtilisin family serine protease</fullName>
    </submittedName>
</protein>
<dbReference type="Gene3D" id="3.40.50.200">
    <property type="entry name" value="Peptidase S8/S53 domain"/>
    <property type="match status" value="1"/>
</dbReference>
<keyword evidence="4 6" id="KW-0720">Serine protease</keyword>
<dbReference type="PROSITE" id="PS00137">
    <property type="entry name" value="SUBTILASE_HIS"/>
    <property type="match status" value="1"/>
</dbReference>
<dbReference type="Proteomes" id="UP000320773">
    <property type="component" value="Unassembled WGS sequence"/>
</dbReference>
<evidence type="ECO:0000256" key="3">
    <source>
        <dbReference type="ARBA" id="ARBA00022801"/>
    </source>
</evidence>
<gene>
    <name evidence="9" type="ORF">BC670_1502</name>
</gene>
<keyword evidence="3 6" id="KW-0378">Hydrolase</keyword>
<evidence type="ECO:0000256" key="5">
    <source>
        <dbReference type="PIRSR" id="PIRSR615500-1"/>
    </source>
</evidence>
<comment type="similarity">
    <text evidence="1 6">Belongs to the peptidase S8 family.</text>
</comment>
<evidence type="ECO:0000256" key="7">
    <source>
        <dbReference type="SAM" id="Phobius"/>
    </source>
</evidence>
<feature type="active site" description="Charge relay system" evidence="5 6">
    <location>
        <position position="198"/>
    </location>
</feature>
<dbReference type="SUPFAM" id="SSF52743">
    <property type="entry name" value="Subtilisin-like"/>
    <property type="match status" value="1"/>
</dbReference>